<dbReference type="GO" id="GO:0006310">
    <property type="term" value="P:DNA recombination"/>
    <property type="evidence" value="ECO:0007669"/>
    <property type="project" value="InterPro"/>
</dbReference>
<dbReference type="SUPFAM" id="SSF103084">
    <property type="entry name" value="Holliday junction resolvase RusA"/>
    <property type="match status" value="1"/>
</dbReference>
<organism evidence="2 3">
    <name type="scientific">Arthrobacter alpinus</name>
    <dbReference type="NCBI Taxonomy" id="656366"/>
    <lineage>
        <taxon>Bacteria</taxon>
        <taxon>Bacillati</taxon>
        <taxon>Actinomycetota</taxon>
        <taxon>Actinomycetes</taxon>
        <taxon>Micrococcales</taxon>
        <taxon>Micrococcaceae</taxon>
        <taxon>Arthrobacter</taxon>
    </lineage>
</organism>
<dbReference type="GO" id="GO:0006281">
    <property type="term" value="P:DNA repair"/>
    <property type="evidence" value="ECO:0007669"/>
    <property type="project" value="InterPro"/>
</dbReference>
<evidence type="ECO:0000313" key="3">
    <source>
        <dbReference type="Proteomes" id="UP000182725"/>
    </source>
</evidence>
<reference evidence="2 3" key="1">
    <citation type="submission" date="2016-10" db="EMBL/GenBank/DDBJ databases">
        <authorList>
            <person name="de Groot N.N."/>
        </authorList>
    </citation>
    <scope>NUCLEOTIDE SEQUENCE [LARGE SCALE GENOMIC DNA]</scope>
    <source>
        <strain evidence="2 3">DSM 22274</strain>
    </source>
</reference>
<dbReference type="InterPro" id="IPR036614">
    <property type="entry name" value="RusA-like_sf"/>
</dbReference>
<dbReference type="Gene3D" id="3.30.1330.70">
    <property type="entry name" value="Holliday junction resolvase RusA"/>
    <property type="match status" value="1"/>
</dbReference>
<dbReference type="Proteomes" id="UP000182725">
    <property type="component" value="Unassembled WGS sequence"/>
</dbReference>
<accession>A0A1H5M1T2</accession>
<dbReference type="AlphaFoldDB" id="A0A1H5M1T2"/>
<dbReference type="RefSeq" id="WP_074712012.1">
    <property type="nucleotide sequence ID" value="NZ_FNTV01000001.1"/>
</dbReference>
<evidence type="ECO:0000313" key="2">
    <source>
        <dbReference type="EMBL" id="SEE83299.1"/>
    </source>
</evidence>
<feature type="region of interest" description="Disordered" evidence="1">
    <location>
        <begin position="1"/>
        <end position="36"/>
    </location>
</feature>
<protein>
    <submittedName>
        <fullName evidence="2">Uncharacterized protein</fullName>
    </submittedName>
</protein>
<sequence>MTPPLKPGDVTSASGEAERGDVGPDQNQPVKSPPVRSWEITLPWSVPPVKPNGGHGNIYAHAAKVKSTRRTMGLLARSAGIPWLGRCDVVLTWYVPDKIKRDADNLVWTTKPLCDALAGTKPGDHKIVEDDTPDLMVKHMPRIVYRPGEPKQMVLTITAIA</sequence>
<name>A0A1H5M1T2_9MICC</name>
<proteinExistence type="predicted"/>
<dbReference type="GO" id="GO:0000287">
    <property type="term" value="F:magnesium ion binding"/>
    <property type="evidence" value="ECO:0007669"/>
    <property type="project" value="InterPro"/>
</dbReference>
<evidence type="ECO:0000256" key="1">
    <source>
        <dbReference type="SAM" id="MobiDB-lite"/>
    </source>
</evidence>
<dbReference type="EMBL" id="FNTV01000001">
    <property type="protein sequence ID" value="SEE83299.1"/>
    <property type="molecule type" value="Genomic_DNA"/>
</dbReference>
<gene>
    <name evidence="2" type="ORF">SAMN04489740_2714</name>
</gene>